<reference evidence="2 3" key="1">
    <citation type="submission" date="2018-11" db="EMBL/GenBank/DDBJ databases">
        <title>Genomic Encyclopedia of Type Strains, Phase IV (KMG-IV): sequencing the most valuable type-strain genomes for metagenomic binning, comparative biology and taxonomic classification.</title>
        <authorList>
            <person name="Goeker M."/>
        </authorList>
    </citation>
    <scope>NUCLEOTIDE SEQUENCE [LARGE SCALE GENOMIC DNA]</scope>
    <source>
        <strain evidence="2 3">DSM 21945</strain>
    </source>
</reference>
<dbReference type="Proteomes" id="UP000268033">
    <property type="component" value="Unassembled WGS sequence"/>
</dbReference>
<organism evidence="2 3">
    <name type="scientific">Gallaecimonas pentaromativorans</name>
    <dbReference type="NCBI Taxonomy" id="584787"/>
    <lineage>
        <taxon>Bacteria</taxon>
        <taxon>Pseudomonadati</taxon>
        <taxon>Pseudomonadota</taxon>
        <taxon>Gammaproteobacteria</taxon>
        <taxon>Enterobacterales</taxon>
        <taxon>Gallaecimonadaceae</taxon>
        <taxon>Gallaecimonas</taxon>
    </lineage>
</organism>
<feature type="chain" id="PRO_5018210551" evidence="1">
    <location>
        <begin position="24"/>
        <end position="52"/>
    </location>
</feature>
<protein>
    <submittedName>
        <fullName evidence="2">Uncharacterized protein</fullName>
    </submittedName>
</protein>
<evidence type="ECO:0000313" key="2">
    <source>
        <dbReference type="EMBL" id="ROQ24356.1"/>
    </source>
</evidence>
<keyword evidence="1" id="KW-0732">Signal</keyword>
<evidence type="ECO:0000256" key="1">
    <source>
        <dbReference type="SAM" id="SignalP"/>
    </source>
</evidence>
<keyword evidence="3" id="KW-1185">Reference proteome</keyword>
<sequence length="52" mass="5622">MFKKILLVVAVASTFLAVPSANASDDETMTTQGGSTKYCMNLGEAELCLQWH</sequence>
<comment type="caution">
    <text evidence="2">The sequence shown here is derived from an EMBL/GenBank/DDBJ whole genome shotgun (WGS) entry which is preliminary data.</text>
</comment>
<feature type="signal peptide" evidence="1">
    <location>
        <begin position="1"/>
        <end position="23"/>
    </location>
</feature>
<dbReference type="EMBL" id="RJUL01000007">
    <property type="protein sequence ID" value="ROQ24356.1"/>
    <property type="molecule type" value="Genomic_DNA"/>
</dbReference>
<gene>
    <name evidence="2" type="ORF">EDC28_107239</name>
</gene>
<accession>A0A3N1PII2</accession>
<proteinExistence type="predicted"/>
<evidence type="ECO:0000313" key="3">
    <source>
        <dbReference type="Proteomes" id="UP000268033"/>
    </source>
</evidence>
<name>A0A3N1PII2_9GAMM</name>
<dbReference type="STRING" id="584787.GCA_001247655_00874"/>
<dbReference type="AlphaFoldDB" id="A0A3N1PII2"/>